<evidence type="ECO:0000313" key="1">
    <source>
        <dbReference type="EMBL" id="SDF83501.1"/>
    </source>
</evidence>
<dbReference type="Proteomes" id="UP000199072">
    <property type="component" value="Unassembled WGS sequence"/>
</dbReference>
<organism evidence="1 2">
    <name type="scientific">Mucilaginibacter pineti</name>
    <dbReference type="NCBI Taxonomy" id="1391627"/>
    <lineage>
        <taxon>Bacteria</taxon>
        <taxon>Pseudomonadati</taxon>
        <taxon>Bacteroidota</taxon>
        <taxon>Sphingobacteriia</taxon>
        <taxon>Sphingobacteriales</taxon>
        <taxon>Sphingobacteriaceae</taxon>
        <taxon>Mucilaginibacter</taxon>
    </lineage>
</organism>
<evidence type="ECO:0000313" key="2">
    <source>
        <dbReference type="Proteomes" id="UP000199072"/>
    </source>
</evidence>
<proteinExistence type="predicted"/>
<dbReference type="AlphaFoldDB" id="A0A1G7PBA7"/>
<keyword evidence="2" id="KW-1185">Reference proteome</keyword>
<protein>
    <submittedName>
        <fullName evidence="1">Uncharacterized protein</fullName>
    </submittedName>
</protein>
<gene>
    <name evidence="1" type="ORF">SAMN05216464_1412</name>
</gene>
<feature type="non-terminal residue" evidence="1">
    <location>
        <position position="42"/>
    </location>
</feature>
<dbReference type="EMBL" id="FNAI01000041">
    <property type="protein sequence ID" value="SDF83501.1"/>
    <property type="molecule type" value="Genomic_DNA"/>
</dbReference>
<reference evidence="1 2" key="1">
    <citation type="submission" date="2016-10" db="EMBL/GenBank/DDBJ databases">
        <authorList>
            <person name="de Groot N.N."/>
        </authorList>
    </citation>
    <scope>NUCLEOTIDE SEQUENCE [LARGE SCALE GENOMIC DNA]</scope>
    <source>
        <strain evidence="1 2">47C3B</strain>
    </source>
</reference>
<accession>A0A1G7PBA7</accession>
<sequence length="42" mass="4791">MERWTDNINGEPYTLRGVRTVRRRVLGDPAVVIWKGAGCLAY</sequence>
<name>A0A1G7PBA7_9SPHI</name>